<name>A0A8H8A0D6_9FUNG</name>
<comment type="caution">
    <text evidence="1">The sequence shown here is derived from an EMBL/GenBank/DDBJ whole genome shotgun (WGS) entry which is preliminary data.</text>
</comment>
<dbReference type="AlphaFoldDB" id="A0A8H8A0D6"/>
<sequence>MYSPLVGVCCASRACRAAAPHRRHAAPGAPGPSSRAFWCLPSACRPRRTIPVEQRYARQTAFPLPLPPFPLAEGAALGRFEQ</sequence>
<organism evidence="1 2">
    <name type="scientific">Olpidium bornovanus</name>
    <dbReference type="NCBI Taxonomy" id="278681"/>
    <lineage>
        <taxon>Eukaryota</taxon>
        <taxon>Fungi</taxon>
        <taxon>Fungi incertae sedis</taxon>
        <taxon>Olpidiomycota</taxon>
        <taxon>Olpidiomycotina</taxon>
        <taxon>Olpidiomycetes</taxon>
        <taxon>Olpidiales</taxon>
        <taxon>Olpidiaceae</taxon>
        <taxon>Olpidium</taxon>
    </lineage>
</organism>
<protein>
    <submittedName>
        <fullName evidence="1">Uncharacterized protein</fullName>
    </submittedName>
</protein>
<evidence type="ECO:0000313" key="2">
    <source>
        <dbReference type="Proteomes" id="UP000673691"/>
    </source>
</evidence>
<accession>A0A8H8A0D6</accession>
<gene>
    <name evidence="1" type="ORF">BJ554DRAFT_5354</name>
</gene>
<dbReference type="Proteomes" id="UP000673691">
    <property type="component" value="Unassembled WGS sequence"/>
</dbReference>
<proteinExistence type="predicted"/>
<reference evidence="1 2" key="1">
    <citation type="journal article" name="Sci. Rep.">
        <title>Genome-scale phylogenetic analyses confirm Olpidium as the closest living zoosporic fungus to the non-flagellated, terrestrial fungi.</title>
        <authorList>
            <person name="Chang Y."/>
            <person name="Rochon D."/>
            <person name="Sekimoto S."/>
            <person name="Wang Y."/>
            <person name="Chovatia M."/>
            <person name="Sandor L."/>
            <person name="Salamov A."/>
            <person name="Grigoriev I.V."/>
            <person name="Stajich J.E."/>
            <person name="Spatafora J.W."/>
        </authorList>
    </citation>
    <scope>NUCLEOTIDE SEQUENCE [LARGE SCALE GENOMIC DNA]</scope>
    <source>
        <strain evidence="1">S191</strain>
    </source>
</reference>
<keyword evidence="2" id="KW-1185">Reference proteome</keyword>
<evidence type="ECO:0000313" key="1">
    <source>
        <dbReference type="EMBL" id="KAG5462333.1"/>
    </source>
</evidence>
<dbReference type="EMBL" id="JAEFCI010002287">
    <property type="protein sequence ID" value="KAG5462333.1"/>
    <property type="molecule type" value="Genomic_DNA"/>
</dbReference>